<evidence type="ECO:0008006" key="8">
    <source>
        <dbReference type="Google" id="ProtNLM"/>
    </source>
</evidence>
<evidence type="ECO:0000313" key="6">
    <source>
        <dbReference type="EMBL" id="MES0872692.1"/>
    </source>
</evidence>
<evidence type="ECO:0000256" key="5">
    <source>
        <dbReference type="ARBA" id="ARBA00022833"/>
    </source>
</evidence>
<organism evidence="6 7">
    <name type="scientific">Sinimarinibacterium thermocellulolyticum</name>
    <dbReference type="NCBI Taxonomy" id="3170016"/>
    <lineage>
        <taxon>Bacteria</taxon>
        <taxon>Pseudomonadati</taxon>
        <taxon>Pseudomonadota</taxon>
        <taxon>Gammaproteobacteria</taxon>
        <taxon>Nevskiales</taxon>
        <taxon>Nevskiaceae</taxon>
        <taxon>Sinimarinibacterium</taxon>
    </lineage>
</organism>
<dbReference type="PANTHER" id="PTHR42978">
    <property type="entry name" value="QUORUM-QUENCHING LACTONASE YTNP-RELATED-RELATED"/>
    <property type="match status" value="1"/>
</dbReference>
<evidence type="ECO:0000256" key="2">
    <source>
        <dbReference type="ARBA" id="ARBA00007749"/>
    </source>
</evidence>
<comment type="cofactor">
    <cofactor evidence="1">
        <name>Zn(2+)</name>
        <dbReference type="ChEBI" id="CHEBI:29105"/>
    </cofactor>
</comment>
<sequence>MSQTPDRHPIVRITDFDGTRDAARPLDRVENVRAAGAAFRQRMLRGKPVRYYRSMELVRVPYPAKFAYLNGFGTLPPFIHLCNRLFVVQFDSSEGLKTLLVSPSDWEHQRATPFFKRLDESMGAFARLGEALVFRKTATVLERLAEIGLAPEDVDYITYDHLHTQNVTRWLGAHGTAPIFPNAKLLVMRAEWESALSLIPWQNQWYCPGGIDGVPMERVILLDHDVMLGEGVALIRTKGHTEGNHSIVVHTPDGLKVTSENGVSLDAYVPALSKIPGVAEFARVTGAEVILNGNTLEYGIDQYISMVQEKAIAGPNPRDERLPNIAPSSESAGYWLFPRTAPTFSVGDLCYGSLAKRSALKAAA</sequence>
<name>A0ABV2A608_9GAMM</name>
<dbReference type="EMBL" id="JBEPIJ010000001">
    <property type="protein sequence ID" value="MES0872692.1"/>
    <property type="molecule type" value="Genomic_DNA"/>
</dbReference>
<keyword evidence="3" id="KW-0479">Metal-binding</keyword>
<accession>A0ABV2A608</accession>
<reference evidence="6 7" key="1">
    <citation type="submission" date="2024-06" db="EMBL/GenBank/DDBJ databases">
        <authorList>
            <person name="Li Z."/>
            <person name="Jiang Y."/>
        </authorList>
    </citation>
    <scope>NUCLEOTIDE SEQUENCE [LARGE SCALE GENOMIC DNA]</scope>
    <source>
        <strain evidence="6 7">HSW-8</strain>
    </source>
</reference>
<comment type="similarity">
    <text evidence="2">Belongs to the metallo-beta-lactamase superfamily.</text>
</comment>
<dbReference type="InterPro" id="IPR036866">
    <property type="entry name" value="RibonucZ/Hydroxyglut_hydro"/>
</dbReference>
<dbReference type="InterPro" id="IPR051013">
    <property type="entry name" value="MBL_superfamily_lactonases"/>
</dbReference>
<dbReference type="Proteomes" id="UP001465331">
    <property type="component" value="Unassembled WGS sequence"/>
</dbReference>
<dbReference type="PANTHER" id="PTHR42978:SF7">
    <property type="entry name" value="METALLO-HYDROLASE RV2300C-RELATED"/>
    <property type="match status" value="1"/>
</dbReference>
<dbReference type="RefSeq" id="WP_352886766.1">
    <property type="nucleotide sequence ID" value="NZ_JBEPIJ010000001.1"/>
</dbReference>
<proteinExistence type="inferred from homology"/>
<dbReference type="Gene3D" id="3.60.15.10">
    <property type="entry name" value="Ribonuclease Z/Hydroxyacylglutathione hydrolase-like"/>
    <property type="match status" value="1"/>
</dbReference>
<keyword evidence="4" id="KW-0378">Hydrolase</keyword>
<evidence type="ECO:0000256" key="3">
    <source>
        <dbReference type="ARBA" id="ARBA00022723"/>
    </source>
</evidence>
<gene>
    <name evidence="6" type="ORF">ABSH63_01520</name>
</gene>
<dbReference type="SUPFAM" id="SSF56281">
    <property type="entry name" value="Metallo-hydrolase/oxidoreductase"/>
    <property type="match status" value="1"/>
</dbReference>
<evidence type="ECO:0000256" key="4">
    <source>
        <dbReference type="ARBA" id="ARBA00022801"/>
    </source>
</evidence>
<evidence type="ECO:0000256" key="1">
    <source>
        <dbReference type="ARBA" id="ARBA00001947"/>
    </source>
</evidence>
<evidence type="ECO:0000313" key="7">
    <source>
        <dbReference type="Proteomes" id="UP001465331"/>
    </source>
</evidence>
<protein>
    <recommendedName>
        <fullName evidence="8">4-pyridoxolactonase</fullName>
    </recommendedName>
</protein>
<comment type="caution">
    <text evidence="6">The sequence shown here is derived from an EMBL/GenBank/DDBJ whole genome shotgun (WGS) entry which is preliminary data.</text>
</comment>
<keyword evidence="7" id="KW-1185">Reference proteome</keyword>
<keyword evidence="5" id="KW-0862">Zinc</keyword>